<comment type="caution">
    <text evidence="3">The sequence shown here is derived from an EMBL/GenBank/DDBJ whole genome shotgun (WGS) entry which is preliminary data.</text>
</comment>
<organism evidence="3 4">
    <name type="scientific">Solanum commersonii</name>
    <name type="common">Commerson's wild potato</name>
    <name type="synonym">Commerson's nightshade</name>
    <dbReference type="NCBI Taxonomy" id="4109"/>
    <lineage>
        <taxon>Eukaryota</taxon>
        <taxon>Viridiplantae</taxon>
        <taxon>Streptophyta</taxon>
        <taxon>Embryophyta</taxon>
        <taxon>Tracheophyta</taxon>
        <taxon>Spermatophyta</taxon>
        <taxon>Magnoliopsida</taxon>
        <taxon>eudicotyledons</taxon>
        <taxon>Gunneridae</taxon>
        <taxon>Pentapetalae</taxon>
        <taxon>asterids</taxon>
        <taxon>lamiids</taxon>
        <taxon>Solanales</taxon>
        <taxon>Solanaceae</taxon>
        <taxon>Solanoideae</taxon>
        <taxon>Solaneae</taxon>
        <taxon>Solanum</taxon>
    </lineage>
</organism>
<dbReference type="Pfam" id="PF20235">
    <property type="entry name" value="PIR2-like_helical"/>
    <property type="match status" value="1"/>
</dbReference>
<gene>
    <name evidence="3" type="ORF">H5410_027447</name>
</gene>
<evidence type="ECO:0000313" key="4">
    <source>
        <dbReference type="Proteomes" id="UP000824120"/>
    </source>
</evidence>
<protein>
    <recommendedName>
        <fullName evidence="2">PIR2-like helical domain-containing protein</fullName>
    </recommendedName>
</protein>
<feature type="compositionally biased region" description="Low complexity" evidence="1">
    <location>
        <begin position="354"/>
        <end position="368"/>
    </location>
</feature>
<dbReference type="EMBL" id="JACXVP010000005">
    <property type="protein sequence ID" value="KAG5605955.1"/>
    <property type="molecule type" value="Genomic_DNA"/>
</dbReference>
<name>A0A9J5YZ63_SOLCO</name>
<dbReference type="PANTHER" id="PTHR46405">
    <property type="entry name" value="OS05G0141500 PROTEIN"/>
    <property type="match status" value="1"/>
</dbReference>
<sequence length="501" mass="56190">MEKRLETVVRHLTDQTRALINTHRKDNQHEGSRNKRKFVSKLPLGTPTNSHVPSLAEFPRYELLEKAPKGGTLFEIDLLKGGCPQSDAEQEMETPPDIDWEDTITTQLLELLTQNISTIFQNAVKRIAKCGYSEEITERVILRSGIYHGSKDVVSNVVDGALALLSREKVFDIGRPVVFAELPCLVYYTLLEMVCVLREVKPALPVVEAMWWLLILDLNLVHACTMKGYHLLSKPFTPNAQTLKSNVLVASATPQEPESKNSHVCQVVKGKESSTPFPKAEAKSKATIIEDKSGAAQKALNSKKDLHWQNTYYNLDLGKKLNSSSSDAAKKSSHSKVKTSVKCNQPLAKASFDSPCPSSSIAPASATSKVPPMQDNIKEKDPNLLSMEPNSSKKTLKIELQGWSDWANEKVMQATRRLGKDKVELKLIRQDKKDAEKVHQEKQMLEENTMERIMEMEQMLVNTNYMSETINSLLNTLEMDNVGLKKDMEIVMLSTCKHAMD</sequence>
<dbReference type="InterPro" id="IPR046527">
    <property type="entry name" value="PIR2-like_helical"/>
</dbReference>
<evidence type="ECO:0000259" key="2">
    <source>
        <dbReference type="Pfam" id="PF20235"/>
    </source>
</evidence>
<feature type="domain" description="PIR2-like helical" evidence="2">
    <location>
        <begin position="115"/>
        <end position="227"/>
    </location>
</feature>
<feature type="region of interest" description="Disordered" evidence="1">
    <location>
        <begin position="351"/>
        <end position="390"/>
    </location>
</feature>
<proteinExistence type="predicted"/>
<reference evidence="3 4" key="1">
    <citation type="submission" date="2020-09" db="EMBL/GenBank/DDBJ databases">
        <title>De no assembly of potato wild relative species, Solanum commersonii.</title>
        <authorList>
            <person name="Cho K."/>
        </authorList>
    </citation>
    <scope>NUCLEOTIDE SEQUENCE [LARGE SCALE GENOMIC DNA]</scope>
    <source>
        <strain evidence="3">LZ3.2</strain>
        <tissue evidence="3">Leaf</tissue>
    </source>
</reference>
<evidence type="ECO:0000313" key="3">
    <source>
        <dbReference type="EMBL" id="KAG5605955.1"/>
    </source>
</evidence>
<dbReference type="Proteomes" id="UP000824120">
    <property type="component" value="Chromosome 5"/>
</dbReference>
<evidence type="ECO:0000256" key="1">
    <source>
        <dbReference type="SAM" id="MobiDB-lite"/>
    </source>
</evidence>
<accession>A0A9J5YZ63</accession>
<dbReference type="InterPro" id="IPR046934">
    <property type="entry name" value="PIR2-like"/>
</dbReference>
<keyword evidence="4" id="KW-1185">Reference proteome</keyword>
<dbReference type="AlphaFoldDB" id="A0A9J5YZ63"/>
<dbReference type="PANTHER" id="PTHR46405:SF9">
    <property type="entry name" value="E3 UBIQUITIN-PROTEIN LIGASE RF298"/>
    <property type="match status" value="1"/>
</dbReference>
<dbReference type="OrthoDB" id="774873at2759"/>